<evidence type="ECO:0000256" key="1">
    <source>
        <dbReference type="SAM" id="MobiDB-lite"/>
    </source>
</evidence>
<dbReference type="Proteomes" id="UP000800200">
    <property type="component" value="Unassembled WGS sequence"/>
</dbReference>
<dbReference type="PANTHER" id="PTHR42070">
    <property type="entry name" value="FILAMENT ASSOCIATED PROTEIN, PUTATIVE (AFU_ORTHOLOGUE AFUA_8G06630)-RELATED"/>
    <property type="match status" value="1"/>
</dbReference>
<reference evidence="2" key="1">
    <citation type="journal article" date="2020" name="Stud. Mycol.">
        <title>101 Dothideomycetes genomes: a test case for predicting lifestyles and emergence of pathogens.</title>
        <authorList>
            <person name="Haridas S."/>
            <person name="Albert R."/>
            <person name="Binder M."/>
            <person name="Bloem J."/>
            <person name="Labutti K."/>
            <person name="Salamov A."/>
            <person name="Andreopoulos B."/>
            <person name="Baker S."/>
            <person name="Barry K."/>
            <person name="Bills G."/>
            <person name="Bluhm B."/>
            <person name="Cannon C."/>
            <person name="Castanera R."/>
            <person name="Culley D."/>
            <person name="Daum C."/>
            <person name="Ezra D."/>
            <person name="Gonzalez J."/>
            <person name="Henrissat B."/>
            <person name="Kuo A."/>
            <person name="Liang C."/>
            <person name="Lipzen A."/>
            <person name="Lutzoni F."/>
            <person name="Magnuson J."/>
            <person name="Mondo S."/>
            <person name="Nolan M."/>
            <person name="Ohm R."/>
            <person name="Pangilinan J."/>
            <person name="Park H.-J."/>
            <person name="Ramirez L."/>
            <person name="Alfaro M."/>
            <person name="Sun H."/>
            <person name="Tritt A."/>
            <person name="Yoshinaga Y."/>
            <person name="Zwiers L.-H."/>
            <person name="Turgeon B."/>
            <person name="Goodwin S."/>
            <person name="Spatafora J."/>
            <person name="Crous P."/>
            <person name="Grigoriev I."/>
        </authorList>
    </citation>
    <scope>NUCLEOTIDE SEQUENCE</scope>
    <source>
        <strain evidence="2">CBS 207.26</strain>
    </source>
</reference>
<protein>
    <recommendedName>
        <fullName evidence="4">BZIP domain-containing protein</fullName>
    </recommendedName>
</protein>
<sequence>MNLTNKACPKSSTKTKAADLQRIRNNQRRSRARRKDYIAELEEKVRRYESSGSQTVTNPEFKQLIKENELLKRLLHSIGLGHDFLKAYTKASEVALEISQPAAQLDDNGCCQNRECSSSDNMQDNSIPSATLEMQPPSPFPGANYRLDTEVPTQGLFQIQQNPLQTEHFLPWEFSFDFSNLPHDSSEPVQNQTQSYGSQIAIRSVGDGSITEASENFMSPENTTLCSLAFSLIMNRARPSTACWIQVWLSIIRRLSYREQGPIQYTCGNIVDGIRQFPTFKERSWSRLRHLLRRRVCHRRVDSSFAACGAVSFFTYQNS</sequence>
<feature type="compositionally biased region" description="Polar residues" evidence="1">
    <location>
        <begin position="115"/>
        <end position="129"/>
    </location>
</feature>
<evidence type="ECO:0000313" key="3">
    <source>
        <dbReference type="Proteomes" id="UP000800200"/>
    </source>
</evidence>
<feature type="region of interest" description="Disordered" evidence="1">
    <location>
        <begin position="1"/>
        <end position="32"/>
    </location>
</feature>
<gene>
    <name evidence="2" type="ORF">K469DRAFT_721851</name>
</gene>
<dbReference type="EMBL" id="ML994699">
    <property type="protein sequence ID" value="KAF2176859.1"/>
    <property type="molecule type" value="Genomic_DNA"/>
</dbReference>
<organism evidence="2 3">
    <name type="scientific">Zopfia rhizophila CBS 207.26</name>
    <dbReference type="NCBI Taxonomy" id="1314779"/>
    <lineage>
        <taxon>Eukaryota</taxon>
        <taxon>Fungi</taxon>
        <taxon>Dikarya</taxon>
        <taxon>Ascomycota</taxon>
        <taxon>Pezizomycotina</taxon>
        <taxon>Dothideomycetes</taxon>
        <taxon>Dothideomycetes incertae sedis</taxon>
        <taxon>Zopfiaceae</taxon>
        <taxon>Zopfia</taxon>
    </lineage>
</organism>
<dbReference type="OrthoDB" id="4505928at2759"/>
<feature type="region of interest" description="Disordered" evidence="1">
    <location>
        <begin position="115"/>
        <end position="138"/>
    </location>
</feature>
<dbReference type="InterPro" id="IPR046347">
    <property type="entry name" value="bZIP_sf"/>
</dbReference>
<accession>A0A6A6DF62</accession>
<dbReference type="AlphaFoldDB" id="A0A6A6DF62"/>
<evidence type="ECO:0000313" key="2">
    <source>
        <dbReference type="EMBL" id="KAF2176859.1"/>
    </source>
</evidence>
<dbReference type="CDD" id="cd14688">
    <property type="entry name" value="bZIP_YAP"/>
    <property type="match status" value="1"/>
</dbReference>
<dbReference type="GO" id="GO:0003700">
    <property type="term" value="F:DNA-binding transcription factor activity"/>
    <property type="evidence" value="ECO:0007669"/>
    <property type="project" value="InterPro"/>
</dbReference>
<dbReference type="Gene3D" id="1.20.5.170">
    <property type="match status" value="1"/>
</dbReference>
<dbReference type="PANTHER" id="PTHR42070:SF1">
    <property type="entry name" value="FILAMENT ASSOCIATED PROTEIN, PUTATIVE (AFU_ORTHOLOGUE AFUA_8G06630)-RELATED"/>
    <property type="match status" value="1"/>
</dbReference>
<feature type="compositionally biased region" description="Polar residues" evidence="1">
    <location>
        <begin position="1"/>
        <end position="15"/>
    </location>
</feature>
<proteinExistence type="predicted"/>
<evidence type="ECO:0008006" key="4">
    <source>
        <dbReference type="Google" id="ProtNLM"/>
    </source>
</evidence>
<dbReference type="SUPFAM" id="SSF57959">
    <property type="entry name" value="Leucine zipper domain"/>
    <property type="match status" value="1"/>
</dbReference>
<keyword evidence="3" id="KW-1185">Reference proteome</keyword>
<name>A0A6A6DF62_9PEZI</name>